<keyword evidence="4" id="KW-1185">Reference proteome</keyword>
<dbReference type="SUPFAM" id="SSF46785">
    <property type="entry name" value="Winged helix' DNA-binding domain"/>
    <property type="match status" value="1"/>
</dbReference>
<dbReference type="SMART" id="SM00088">
    <property type="entry name" value="PINT"/>
    <property type="match status" value="1"/>
</dbReference>
<dbReference type="InterPro" id="IPR000717">
    <property type="entry name" value="PCI_dom"/>
</dbReference>
<accession>A0AA39MBQ0</accession>
<evidence type="ECO:0000259" key="2">
    <source>
        <dbReference type="PROSITE" id="PS50250"/>
    </source>
</evidence>
<protein>
    <recommendedName>
        <fullName evidence="2">PCI domain-containing protein</fullName>
    </recommendedName>
</protein>
<feature type="domain" description="PCI" evidence="2">
    <location>
        <begin position="245"/>
        <end position="413"/>
    </location>
</feature>
<dbReference type="InterPro" id="IPR050871">
    <property type="entry name" value="26S_Proteasome/COP9_Components"/>
</dbReference>
<sequence length="620" mass="71055">MDDDYLNDDDFNYSDDDMSGSEPDVDMENQYYSGKSAKGENDFAQAKECFEDVLNQEGDEKGEWGFKALKQLMKMAFAKKEYKAFLDYYGRLLGYVQRAVARNYSEKSITSIMDYVSTLKGEPEFVENFYSVTLKALKELKIERLWFKTNSKLGKLYFEKRDFEKLQEIIASLKASCRTESGEDDQKKGTQLMEVYALEIEMYTAQEDFQNLQRTYEKFKQITSAVAHPVIMGTIKECGGKMYLRNGYYERAFTDFFEAFKNYDEAGSQNRISALKYLVIASMLSKSDINPFDSQEAKPYKNNPAVRVLTDLIAAYQNNSVEQFQRVIADNPDAMGDSLIQGHLSALLANVRTQTVVKLVKPYTRIRTDYLAKRLNTSLDEVYRILRDTILEDGLFYRIDEINHMIELLDDQQEDPEEQSVIDAVADYTSASGHFFFNVMQSAHQVSESVEQRCRARTNSVRPSNNTDAFPSSVEASCRDAPVGVVFLMLRLSVVSAPAPVRRAGLSVGSHFCAFHRTRSLRSETCRLLRTAKNVLVEVALLRPIIFQSSFAVRGLNVTNRIVTLPRIDAFSPSVDRMDKICFSMIRLFSTLQARQWFRTNTQRNQKKLCLLNWIKSITP</sequence>
<name>A0AA39MBQ0_9BILA</name>
<reference evidence="3" key="1">
    <citation type="submission" date="2023-06" db="EMBL/GenBank/DDBJ databases">
        <title>Genomic analysis of the entomopathogenic nematode Steinernema hermaphroditum.</title>
        <authorList>
            <person name="Schwarz E.M."/>
            <person name="Heppert J.K."/>
            <person name="Baniya A."/>
            <person name="Schwartz H.T."/>
            <person name="Tan C.-H."/>
            <person name="Antoshechkin I."/>
            <person name="Sternberg P.W."/>
            <person name="Goodrich-Blair H."/>
            <person name="Dillman A.R."/>
        </authorList>
    </citation>
    <scope>NUCLEOTIDE SEQUENCE</scope>
    <source>
        <strain evidence="3">PS9179</strain>
        <tissue evidence="3">Whole animal</tissue>
    </source>
</reference>
<evidence type="ECO:0000256" key="1">
    <source>
        <dbReference type="SAM" id="MobiDB-lite"/>
    </source>
</evidence>
<dbReference type="PROSITE" id="PS50250">
    <property type="entry name" value="PCI"/>
    <property type="match status" value="1"/>
</dbReference>
<dbReference type="SMART" id="SM00753">
    <property type="entry name" value="PAM"/>
    <property type="match status" value="1"/>
</dbReference>
<dbReference type="Gene3D" id="1.25.40.570">
    <property type="match status" value="1"/>
</dbReference>
<dbReference type="InterPro" id="IPR036390">
    <property type="entry name" value="WH_DNA-bd_sf"/>
</dbReference>
<dbReference type="Pfam" id="PF01399">
    <property type="entry name" value="PCI"/>
    <property type="match status" value="1"/>
</dbReference>
<organism evidence="3 4">
    <name type="scientific">Steinernema hermaphroditum</name>
    <dbReference type="NCBI Taxonomy" id="289476"/>
    <lineage>
        <taxon>Eukaryota</taxon>
        <taxon>Metazoa</taxon>
        <taxon>Ecdysozoa</taxon>
        <taxon>Nematoda</taxon>
        <taxon>Chromadorea</taxon>
        <taxon>Rhabditida</taxon>
        <taxon>Tylenchina</taxon>
        <taxon>Panagrolaimomorpha</taxon>
        <taxon>Strongyloidoidea</taxon>
        <taxon>Steinernematidae</taxon>
        <taxon>Steinernema</taxon>
    </lineage>
</organism>
<comment type="caution">
    <text evidence="3">The sequence shown here is derived from an EMBL/GenBank/DDBJ whole genome shotgun (WGS) entry which is preliminary data.</text>
</comment>
<proteinExistence type="predicted"/>
<dbReference type="AlphaFoldDB" id="A0AA39MBQ0"/>
<dbReference type="Proteomes" id="UP001175271">
    <property type="component" value="Unassembled WGS sequence"/>
</dbReference>
<feature type="region of interest" description="Disordered" evidence="1">
    <location>
        <begin position="1"/>
        <end position="35"/>
    </location>
</feature>
<feature type="compositionally biased region" description="Acidic residues" evidence="1">
    <location>
        <begin position="1"/>
        <end position="27"/>
    </location>
</feature>
<evidence type="ECO:0000313" key="3">
    <source>
        <dbReference type="EMBL" id="KAK0427938.1"/>
    </source>
</evidence>
<gene>
    <name evidence="3" type="ORF">QR680_010496</name>
</gene>
<evidence type="ECO:0000313" key="4">
    <source>
        <dbReference type="Proteomes" id="UP001175271"/>
    </source>
</evidence>
<dbReference type="PANTHER" id="PTHR10678">
    <property type="entry name" value="26S PROTEASOME NON-ATPASE REGULATORY SUBUNIT 11/COP9 SIGNALOSOME COMPLEX SUBUNIT 2"/>
    <property type="match status" value="1"/>
</dbReference>
<dbReference type="EMBL" id="JAUCMV010000001">
    <property type="protein sequence ID" value="KAK0427938.1"/>
    <property type="molecule type" value="Genomic_DNA"/>
</dbReference>